<dbReference type="Proteomes" id="UP001160625">
    <property type="component" value="Unassembled WGS sequence"/>
</dbReference>
<dbReference type="InterPro" id="IPR007499">
    <property type="entry name" value="ERF_bacteria_virus"/>
</dbReference>
<keyword evidence="2" id="KW-1185">Reference proteome</keyword>
<protein>
    <submittedName>
        <fullName evidence="1">ERF family protein</fullName>
    </submittedName>
</protein>
<reference evidence="1" key="1">
    <citation type="submission" date="2023-04" db="EMBL/GenBank/DDBJ databases">
        <title>Sphingomonas sp. MAHUQ-71 isolated from rice field.</title>
        <authorList>
            <person name="Huq M.A."/>
        </authorList>
    </citation>
    <scope>NUCLEOTIDE SEQUENCE</scope>
    <source>
        <strain evidence="1">MAHUQ-71</strain>
    </source>
</reference>
<organism evidence="1 2">
    <name type="scientific">Sphingomonas oryzagri</name>
    <dbReference type="NCBI Taxonomy" id="3042314"/>
    <lineage>
        <taxon>Bacteria</taxon>
        <taxon>Pseudomonadati</taxon>
        <taxon>Pseudomonadota</taxon>
        <taxon>Alphaproteobacteria</taxon>
        <taxon>Sphingomonadales</taxon>
        <taxon>Sphingomonadaceae</taxon>
        <taxon>Sphingomonas</taxon>
    </lineage>
</organism>
<name>A0ABT6N1I5_9SPHN</name>
<comment type="caution">
    <text evidence="1">The sequence shown here is derived from an EMBL/GenBank/DDBJ whole genome shotgun (WGS) entry which is preliminary data.</text>
</comment>
<proteinExistence type="predicted"/>
<dbReference type="Pfam" id="PF04404">
    <property type="entry name" value="ERF"/>
    <property type="match status" value="1"/>
</dbReference>
<accession>A0ABT6N1I5</accession>
<dbReference type="EMBL" id="JARYGZ010000001">
    <property type="protein sequence ID" value="MDH7638938.1"/>
    <property type="molecule type" value="Genomic_DNA"/>
</dbReference>
<evidence type="ECO:0000313" key="1">
    <source>
        <dbReference type="EMBL" id="MDH7638938.1"/>
    </source>
</evidence>
<sequence length="328" mass="36352">MPTLNLQKEDEKVMTQAQKIDNSATELAPAVYEAIRLVQGELAKIGISKDGVNESQKYKFRGIDQVYGALSPLLAKHGLCVLPRIISREMNERITIKEWNGQKKESVLFYVTVEAEFDFVAVADGSRHTVRTYGEAMDSGDKATNKAMSAAYKYAAFMAFAIPTEGDNDADGHTYDVEPRQGPAPRTKLDGPHTSKTALRKAVIEMISAARKCDSVECLNDILRNGKETIAQAERDWPSLLNGDPNIEEDIGLKGVVAQRRAALQRSPAILLINQMKDECASVQEMGVWWVTNEDTIEGLDDAERDRFDTLFNEHESSLQTANLTRAG</sequence>
<gene>
    <name evidence="1" type="ORF">QGN17_09370</name>
</gene>
<evidence type="ECO:0000313" key="2">
    <source>
        <dbReference type="Proteomes" id="UP001160625"/>
    </source>
</evidence>
<dbReference type="RefSeq" id="WP_281044210.1">
    <property type="nucleotide sequence ID" value="NZ_JARYGZ010000001.1"/>
</dbReference>